<evidence type="ECO:0000259" key="6">
    <source>
        <dbReference type="PROSITE" id="PS50893"/>
    </source>
</evidence>
<dbReference type="PANTHER" id="PTHR42711:SF16">
    <property type="entry name" value="ABC TRANSPORTER ATP-BINDING PROTEIN"/>
    <property type="match status" value="1"/>
</dbReference>
<dbReference type="SUPFAM" id="SSF52540">
    <property type="entry name" value="P-loop containing nucleoside triphosphate hydrolases"/>
    <property type="match status" value="1"/>
</dbReference>
<protein>
    <submittedName>
        <fullName evidence="7">ABC transporter ATP-binding protein</fullName>
    </submittedName>
</protein>
<dbReference type="InterPro" id="IPR003593">
    <property type="entry name" value="AAA+_ATPase"/>
</dbReference>
<dbReference type="PROSITE" id="PS00211">
    <property type="entry name" value="ABC_TRANSPORTER_1"/>
    <property type="match status" value="1"/>
</dbReference>
<evidence type="ECO:0000256" key="2">
    <source>
        <dbReference type="ARBA" id="ARBA00022448"/>
    </source>
</evidence>
<accession>A0A9X2KJZ9</accession>
<name>A0A9X2KJZ9_9MICC</name>
<sequence>MPQLGDEYENGSGGPEPALLIRDLRKDFAAARRRDRRDGPVRAVDGISLRAESGHVTALLGANGAGKTTTLACAQGLERPTSGLVRLLGRDPWRAGPDLRARVGIMLQDGGLPQAVRPVPLLRHVASMYRRPADVDALVERLGIDGFDRTSIRRLSGGQRQRVALAAALVGRPHVLFLDEPSAGLDPQSRRVVFELIQEVRDAGTCIVLTTHLMDDAERLADYVYIVEGGRNVVEGRVEELLTAGQRARTLRFTTGEPGLVLADLLPEGLRASLRLTERQAGSYELTGPLDIAHLDHLTSRWHGRGITPSSLELQPRNLEDLFLEISERSSR</sequence>
<evidence type="ECO:0000313" key="7">
    <source>
        <dbReference type="EMBL" id="MCP3424511.1"/>
    </source>
</evidence>
<evidence type="ECO:0000256" key="1">
    <source>
        <dbReference type="ARBA" id="ARBA00004202"/>
    </source>
</evidence>
<dbReference type="InterPro" id="IPR017871">
    <property type="entry name" value="ABC_transporter-like_CS"/>
</dbReference>
<evidence type="ECO:0000256" key="4">
    <source>
        <dbReference type="ARBA" id="ARBA00022840"/>
    </source>
</evidence>
<keyword evidence="5" id="KW-0046">Antibiotic resistance</keyword>
<gene>
    <name evidence="7" type="ORF">NBM05_00280</name>
</gene>
<dbReference type="PROSITE" id="PS50893">
    <property type="entry name" value="ABC_TRANSPORTER_2"/>
    <property type="match status" value="1"/>
</dbReference>
<reference evidence="7" key="1">
    <citation type="submission" date="2022-06" db="EMBL/GenBank/DDBJ databases">
        <title>Rothia sp. isolated from sandalwood seedling.</title>
        <authorList>
            <person name="Tuikhar N."/>
            <person name="Kirdat K."/>
            <person name="Thorat V."/>
            <person name="Swetha P."/>
            <person name="Padma S."/>
            <person name="Sundararaj R."/>
            <person name="Yadav A."/>
        </authorList>
    </citation>
    <scope>NUCLEOTIDE SEQUENCE</scope>
    <source>
        <strain evidence="7">AR01</strain>
    </source>
</reference>
<feature type="domain" description="ABC transporter" evidence="6">
    <location>
        <begin position="19"/>
        <end position="254"/>
    </location>
</feature>
<dbReference type="AlphaFoldDB" id="A0A9X2KJZ9"/>
<dbReference type="Proteomes" id="UP001139502">
    <property type="component" value="Unassembled WGS sequence"/>
</dbReference>
<comment type="subcellular location">
    <subcellularLocation>
        <location evidence="1">Cell membrane</location>
        <topology evidence="1">Peripheral membrane protein</topology>
    </subcellularLocation>
</comment>
<evidence type="ECO:0000256" key="3">
    <source>
        <dbReference type="ARBA" id="ARBA00022741"/>
    </source>
</evidence>
<keyword evidence="8" id="KW-1185">Reference proteome</keyword>
<keyword evidence="3" id="KW-0547">Nucleotide-binding</keyword>
<evidence type="ECO:0000313" key="8">
    <source>
        <dbReference type="Proteomes" id="UP001139502"/>
    </source>
</evidence>
<dbReference type="SMART" id="SM00382">
    <property type="entry name" value="AAA"/>
    <property type="match status" value="1"/>
</dbReference>
<dbReference type="GO" id="GO:0005524">
    <property type="term" value="F:ATP binding"/>
    <property type="evidence" value="ECO:0007669"/>
    <property type="project" value="UniProtKB-KW"/>
</dbReference>
<dbReference type="InterPro" id="IPR003439">
    <property type="entry name" value="ABC_transporter-like_ATP-bd"/>
</dbReference>
<evidence type="ECO:0000256" key="5">
    <source>
        <dbReference type="ARBA" id="ARBA00023251"/>
    </source>
</evidence>
<dbReference type="RefSeq" id="WP_254164119.1">
    <property type="nucleotide sequence ID" value="NZ_JANAFB010000001.1"/>
</dbReference>
<dbReference type="PANTHER" id="PTHR42711">
    <property type="entry name" value="ABC TRANSPORTER ATP-BINDING PROTEIN"/>
    <property type="match status" value="1"/>
</dbReference>
<keyword evidence="2" id="KW-0813">Transport</keyword>
<dbReference type="CDD" id="cd03230">
    <property type="entry name" value="ABC_DR_subfamily_A"/>
    <property type="match status" value="1"/>
</dbReference>
<dbReference type="Pfam" id="PF00005">
    <property type="entry name" value="ABC_tran"/>
    <property type="match status" value="1"/>
</dbReference>
<dbReference type="Gene3D" id="3.40.50.300">
    <property type="entry name" value="P-loop containing nucleotide triphosphate hydrolases"/>
    <property type="match status" value="1"/>
</dbReference>
<organism evidence="7 8">
    <name type="scientific">Rothia santali</name>
    <dbReference type="NCBI Taxonomy" id="2949643"/>
    <lineage>
        <taxon>Bacteria</taxon>
        <taxon>Bacillati</taxon>
        <taxon>Actinomycetota</taxon>
        <taxon>Actinomycetes</taxon>
        <taxon>Micrococcales</taxon>
        <taxon>Micrococcaceae</taxon>
        <taxon>Rothia</taxon>
    </lineage>
</organism>
<dbReference type="InterPro" id="IPR027417">
    <property type="entry name" value="P-loop_NTPase"/>
</dbReference>
<dbReference type="GO" id="GO:0046677">
    <property type="term" value="P:response to antibiotic"/>
    <property type="evidence" value="ECO:0007669"/>
    <property type="project" value="UniProtKB-KW"/>
</dbReference>
<dbReference type="InterPro" id="IPR050763">
    <property type="entry name" value="ABC_transporter_ATP-binding"/>
</dbReference>
<dbReference type="GO" id="GO:0005886">
    <property type="term" value="C:plasma membrane"/>
    <property type="evidence" value="ECO:0007669"/>
    <property type="project" value="UniProtKB-SubCell"/>
</dbReference>
<keyword evidence="4 7" id="KW-0067">ATP-binding</keyword>
<proteinExistence type="predicted"/>
<dbReference type="GO" id="GO:0016887">
    <property type="term" value="F:ATP hydrolysis activity"/>
    <property type="evidence" value="ECO:0007669"/>
    <property type="project" value="InterPro"/>
</dbReference>
<comment type="caution">
    <text evidence="7">The sequence shown here is derived from an EMBL/GenBank/DDBJ whole genome shotgun (WGS) entry which is preliminary data.</text>
</comment>
<dbReference type="EMBL" id="JANAFB010000001">
    <property type="protein sequence ID" value="MCP3424511.1"/>
    <property type="molecule type" value="Genomic_DNA"/>
</dbReference>